<protein>
    <submittedName>
        <fullName evidence="3">PepSY domain-containing protein</fullName>
    </submittedName>
</protein>
<accession>A0A5J6WS11</accession>
<gene>
    <name evidence="3" type="ORF">FE240_02205</name>
</gene>
<name>A0A5J6WS11_9GAMM</name>
<dbReference type="EMBL" id="CP040449">
    <property type="protein sequence ID" value="QFI53620.1"/>
    <property type="molecule type" value="Genomic_DNA"/>
</dbReference>
<reference evidence="3 4" key="1">
    <citation type="submission" date="2019-05" db="EMBL/GenBank/DDBJ databases">
        <title>OXA-830, a novel chromosomally encoded expanded-spectrum class D beta-lactamase in Aeromonas simiae.</title>
        <authorList>
            <person name="Zhou W."/>
            <person name="Chen Q."/>
        </authorList>
    </citation>
    <scope>NUCLEOTIDE SEQUENCE [LARGE SCALE GENOMIC DNA]</scope>
    <source>
        <strain evidence="3 4">A6</strain>
    </source>
</reference>
<proteinExistence type="predicted"/>
<sequence length="105" mass="11266">MNMISRIFLPLWGLLPGLALGNPQILEIEAVIQLLLNQGYHDIREIELEGGRYQVQALNAHDRKVTLYLDADSGEHLKEVSANAASSAAAAPSAPPVTPAPAADR</sequence>
<evidence type="ECO:0000256" key="1">
    <source>
        <dbReference type="SAM" id="MobiDB-lite"/>
    </source>
</evidence>
<evidence type="ECO:0000259" key="2">
    <source>
        <dbReference type="Pfam" id="PF13670"/>
    </source>
</evidence>
<feature type="domain" description="PepSY" evidence="2">
    <location>
        <begin position="26"/>
        <end position="79"/>
    </location>
</feature>
<evidence type="ECO:0000313" key="3">
    <source>
        <dbReference type="EMBL" id="QFI53620.1"/>
    </source>
</evidence>
<dbReference type="InterPro" id="IPR025711">
    <property type="entry name" value="PepSY"/>
</dbReference>
<dbReference type="AlphaFoldDB" id="A0A5J6WS11"/>
<keyword evidence="4" id="KW-1185">Reference proteome</keyword>
<organism evidence="3 4">
    <name type="scientific">Aeromonas simiae</name>
    <dbReference type="NCBI Taxonomy" id="218936"/>
    <lineage>
        <taxon>Bacteria</taxon>
        <taxon>Pseudomonadati</taxon>
        <taxon>Pseudomonadota</taxon>
        <taxon>Gammaproteobacteria</taxon>
        <taxon>Aeromonadales</taxon>
        <taxon>Aeromonadaceae</taxon>
        <taxon>Aeromonas</taxon>
    </lineage>
</organism>
<dbReference type="Proteomes" id="UP000594034">
    <property type="component" value="Chromosome"/>
</dbReference>
<dbReference type="RefSeq" id="WP_193003214.1">
    <property type="nucleotide sequence ID" value="NZ_CP040449.1"/>
</dbReference>
<dbReference type="Pfam" id="PF13670">
    <property type="entry name" value="PepSY_2"/>
    <property type="match status" value="1"/>
</dbReference>
<feature type="region of interest" description="Disordered" evidence="1">
    <location>
        <begin position="84"/>
        <end position="105"/>
    </location>
</feature>
<dbReference type="KEGG" id="asim:FE240_02205"/>
<evidence type="ECO:0000313" key="4">
    <source>
        <dbReference type="Proteomes" id="UP000594034"/>
    </source>
</evidence>